<protein>
    <submittedName>
        <fullName evidence="2">Uncharacterized protein</fullName>
    </submittedName>
</protein>
<evidence type="ECO:0000313" key="3">
    <source>
        <dbReference type="Proteomes" id="UP000675554"/>
    </source>
</evidence>
<dbReference type="AlphaFoldDB" id="A0A8T4J1V1"/>
<dbReference type="GO" id="GO:0044550">
    <property type="term" value="P:secondary metabolite biosynthetic process"/>
    <property type="evidence" value="ECO:0007669"/>
    <property type="project" value="TreeGrafter"/>
</dbReference>
<keyword evidence="3" id="KW-1185">Reference proteome</keyword>
<dbReference type="EMBL" id="JAGSMN010001706">
    <property type="protein sequence ID" value="MBR7678671.1"/>
    <property type="molecule type" value="Genomic_DNA"/>
</dbReference>
<dbReference type="SUPFAM" id="SSF56801">
    <property type="entry name" value="Acetyl-CoA synthetase-like"/>
    <property type="match status" value="1"/>
</dbReference>
<dbReference type="GO" id="GO:0031177">
    <property type="term" value="F:phosphopantetheine binding"/>
    <property type="evidence" value="ECO:0007669"/>
    <property type="project" value="TreeGrafter"/>
</dbReference>
<dbReference type="PANTHER" id="PTHR45527:SF1">
    <property type="entry name" value="FATTY ACID SYNTHASE"/>
    <property type="match status" value="1"/>
</dbReference>
<sequence length="66" mass="7178">EYMVPAAIVTLPELPLTSVGKLDREALPAPGHPADRATRREPANEKETLLCEVFAEVLQHESVGVD</sequence>
<organism evidence="2 3">
    <name type="scientific">Streptomyces daliensis</name>
    <dbReference type="NCBI Taxonomy" id="299421"/>
    <lineage>
        <taxon>Bacteria</taxon>
        <taxon>Bacillati</taxon>
        <taxon>Actinomycetota</taxon>
        <taxon>Actinomycetes</taxon>
        <taxon>Kitasatosporales</taxon>
        <taxon>Streptomycetaceae</taxon>
        <taxon>Streptomyces</taxon>
    </lineage>
</organism>
<evidence type="ECO:0000256" key="1">
    <source>
        <dbReference type="SAM" id="MobiDB-lite"/>
    </source>
</evidence>
<evidence type="ECO:0000313" key="2">
    <source>
        <dbReference type="EMBL" id="MBR7678671.1"/>
    </source>
</evidence>
<comment type="caution">
    <text evidence="2">The sequence shown here is derived from an EMBL/GenBank/DDBJ whole genome shotgun (WGS) entry which is preliminary data.</text>
</comment>
<name>A0A8T4J1V1_9ACTN</name>
<feature type="non-terminal residue" evidence="2">
    <location>
        <position position="1"/>
    </location>
</feature>
<feature type="non-terminal residue" evidence="2">
    <location>
        <position position="66"/>
    </location>
</feature>
<dbReference type="GO" id="GO:0043041">
    <property type="term" value="P:amino acid activation for nonribosomal peptide biosynthetic process"/>
    <property type="evidence" value="ECO:0007669"/>
    <property type="project" value="TreeGrafter"/>
</dbReference>
<accession>A0A8T4J1V1</accession>
<reference evidence="2" key="1">
    <citation type="submission" date="2021-04" db="EMBL/GenBank/DDBJ databases">
        <title>Sequencing of actinobacteria type strains.</title>
        <authorList>
            <person name="Nguyen G.-S."/>
            <person name="Wentzel A."/>
        </authorList>
    </citation>
    <scope>NUCLEOTIDE SEQUENCE</scope>
    <source>
        <strain evidence="2">DSM 42095</strain>
    </source>
</reference>
<proteinExistence type="predicted"/>
<dbReference type="PANTHER" id="PTHR45527">
    <property type="entry name" value="NONRIBOSOMAL PEPTIDE SYNTHETASE"/>
    <property type="match status" value="1"/>
</dbReference>
<feature type="region of interest" description="Disordered" evidence="1">
    <location>
        <begin position="24"/>
        <end position="43"/>
    </location>
</feature>
<dbReference type="InterPro" id="IPR045851">
    <property type="entry name" value="AMP-bd_C_sf"/>
</dbReference>
<feature type="compositionally biased region" description="Basic and acidic residues" evidence="1">
    <location>
        <begin position="33"/>
        <end position="43"/>
    </location>
</feature>
<dbReference type="GO" id="GO:0005737">
    <property type="term" value="C:cytoplasm"/>
    <property type="evidence" value="ECO:0007669"/>
    <property type="project" value="TreeGrafter"/>
</dbReference>
<gene>
    <name evidence="2" type="ORF">KDA82_38100</name>
</gene>
<dbReference type="Proteomes" id="UP000675554">
    <property type="component" value="Unassembled WGS sequence"/>
</dbReference>
<dbReference type="Gene3D" id="3.30.300.30">
    <property type="match status" value="1"/>
</dbReference>